<name>A0ACC4B728_POPAL</name>
<accession>A0ACC4B728</accession>
<organism evidence="1 2">
    <name type="scientific">Populus alba</name>
    <name type="common">White poplar</name>
    <dbReference type="NCBI Taxonomy" id="43335"/>
    <lineage>
        <taxon>Eukaryota</taxon>
        <taxon>Viridiplantae</taxon>
        <taxon>Streptophyta</taxon>
        <taxon>Embryophyta</taxon>
        <taxon>Tracheophyta</taxon>
        <taxon>Spermatophyta</taxon>
        <taxon>Magnoliopsida</taxon>
        <taxon>eudicotyledons</taxon>
        <taxon>Gunneridae</taxon>
        <taxon>Pentapetalae</taxon>
        <taxon>rosids</taxon>
        <taxon>fabids</taxon>
        <taxon>Malpighiales</taxon>
        <taxon>Salicaceae</taxon>
        <taxon>Saliceae</taxon>
        <taxon>Populus</taxon>
    </lineage>
</organism>
<protein>
    <submittedName>
        <fullName evidence="1">Uncharacterized protein</fullName>
    </submittedName>
</protein>
<dbReference type="Proteomes" id="UP000309997">
    <property type="component" value="Unassembled WGS sequence"/>
</dbReference>
<proteinExistence type="predicted"/>
<comment type="caution">
    <text evidence="1">The sequence shown here is derived from an EMBL/GenBank/DDBJ whole genome shotgun (WGS) entry which is preliminary data.</text>
</comment>
<keyword evidence="2" id="KW-1185">Reference proteome</keyword>
<reference evidence="1 2" key="1">
    <citation type="journal article" date="2024" name="Plant Biotechnol. J.">
        <title>Genome and CRISPR/Cas9 system of a widespread forest tree (Populus alba) in the world.</title>
        <authorList>
            <person name="Liu Y.J."/>
            <person name="Jiang P.F."/>
            <person name="Han X.M."/>
            <person name="Li X.Y."/>
            <person name="Wang H.M."/>
            <person name="Wang Y.J."/>
            <person name="Wang X.X."/>
            <person name="Zeng Q.Y."/>
        </authorList>
    </citation>
    <scope>NUCLEOTIDE SEQUENCE [LARGE SCALE GENOMIC DNA]</scope>
    <source>
        <strain evidence="2">cv. PAL-ZL1</strain>
    </source>
</reference>
<gene>
    <name evidence="1" type="ORF">D5086_024784</name>
</gene>
<dbReference type="EMBL" id="RCHU02000013">
    <property type="protein sequence ID" value="KAL3574171.1"/>
    <property type="molecule type" value="Genomic_DNA"/>
</dbReference>
<sequence>MEVKLSHRRFSDLSLPRFHFPNPKTTFPSPSLKWWVNSKKPFTVLAERWRFHIQDISKGQSSTNPYLLHVVKEGETLTSISEQYGVSLYSVAAANKNKLDVDLVFEGQLLNIPASAPADTQVYQVKKCESPSFDQLERLQNFMKIMDGFLNQKPFITVTTLRLPHAKATGYFLVLVPALAFCIRCIIGAFHTRARRNLGCQASNESRRHHDVPESKRWKHALSDIREPDNLDGEPILNSTAANILLLYNDVLLSYQMRYCTSSITNCEMETAGVNTEEFVIVVLLQIKIKIHLKKSLMHTTNLNMNIRSFYQNVELATRDTGGEVLPTKITTVMFILLGTKIYHTISCSSAMTESFVQFWVIGIGKGMAKDLLQNFFLLTLEIGSHDYHSCRLNNRCVHQVPCCTSHIINFCLVKLRQYRIEDLAPPSEDLFSFLESNMEPLRLIDD</sequence>
<evidence type="ECO:0000313" key="1">
    <source>
        <dbReference type="EMBL" id="KAL3574171.1"/>
    </source>
</evidence>
<evidence type="ECO:0000313" key="2">
    <source>
        <dbReference type="Proteomes" id="UP000309997"/>
    </source>
</evidence>